<comment type="cofactor">
    <cofactor evidence="7">
        <name>heme</name>
        <dbReference type="ChEBI" id="CHEBI:30413"/>
    </cofactor>
</comment>
<dbReference type="Pfam" id="PF00067">
    <property type="entry name" value="p450"/>
    <property type="match status" value="1"/>
</dbReference>
<sequence length="129" mass="14908">MPYLDAVIKESMRLYPVAPFVVRRLPFDVPIRESDVSVTLPAGSLACIWIYSLHRNPKFWNRPDDFDPSRWLRSADDPQRDLGVSCPGAYLPFALGPRNCVGQPLAHIILRVLLSRIIHRFRIRDERVE</sequence>
<evidence type="ECO:0000256" key="7">
    <source>
        <dbReference type="PIRSR" id="PIRSR602403-1"/>
    </source>
</evidence>
<evidence type="ECO:0000256" key="1">
    <source>
        <dbReference type="ARBA" id="ARBA00010617"/>
    </source>
</evidence>
<keyword evidence="2 7" id="KW-0349">Heme</keyword>
<dbReference type="eggNOG" id="KOG0157">
    <property type="taxonomic scope" value="Eukaryota"/>
</dbReference>
<dbReference type="HOGENOM" id="CLU_431801_0_0_1"/>
<dbReference type="PANTHER" id="PTHR24291:SF50">
    <property type="entry name" value="BIFUNCTIONAL ALBAFLAVENONE MONOOXYGENASE_TERPENE SYNTHASE"/>
    <property type="match status" value="1"/>
</dbReference>
<dbReference type="STRING" id="556484.B7FSU8"/>
<dbReference type="Gene3D" id="1.10.630.10">
    <property type="entry name" value="Cytochrome P450"/>
    <property type="match status" value="1"/>
</dbReference>
<evidence type="ECO:0008006" key="10">
    <source>
        <dbReference type="Google" id="ProtNLM"/>
    </source>
</evidence>
<evidence type="ECO:0000313" key="9">
    <source>
        <dbReference type="Proteomes" id="UP000000759"/>
    </source>
</evidence>
<dbReference type="InterPro" id="IPR001128">
    <property type="entry name" value="Cyt_P450"/>
</dbReference>
<dbReference type="Proteomes" id="UP000000759">
    <property type="component" value="Chromosome 2"/>
</dbReference>
<keyword evidence="6" id="KW-0503">Monooxygenase</keyword>
<dbReference type="PANTHER" id="PTHR24291">
    <property type="entry name" value="CYTOCHROME P450 FAMILY 4"/>
    <property type="match status" value="1"/>
</dbReference>
<dbReference type="InterPro" id="IPR002403">
    <property type="entry name" value="Cyt_P450_E_grp-IV"/>
</dbReference>
<dbReference type="PaxDb" id="2850-Phatr6940"/>
<organism evidence="8 9">
    <name type="scientific">Phaeodactylum tricornutum (strain CCAP 1055/1)</name>
    <dbReference type="NCBI Taxonomy" id="556484"/>
    <lineage>
        <taxon>Eukaryota</taxon>
        <taxon>Sar</taxon>
        <taxon>Stramenopiles</taxon>
        <taxon>Ochrophyta</taxon>
        <taxon>Bacillariophyta</taxon>
        <taxon>Bacillariophyceae</taxon>
        <taxon>Bacillariophycidae</taxon>
        <taxon>Naviculales</taxon>
        <taxon>Phaeodactylaceae</taxon>
        <taxon>Phaeodactylum</taxon>
    </lineage>
</organism>
<dbReference type="PRINTS" id="PR00385">
    <property type="entry name" value="P450"/>
</dbReference>
<evidence type="ECO:0000256" key="2">
    <source>
        <dbReference type="ARBA" id="ARBA00022617"/>
    </source>
</evidence>
<evidence type="ECO:0000256" key="6">
    <source>
        <dbReference type="ARBA" id="ARBA00023033"/>
    </source>
</evidence>
<dbReference type="InterPro" id="IPR050196">
    <property type="entry name" value="Cytochrome_P450_Monoox"/>
</dbReference>
<dbReference type="GeneID" id="7197332"/>
<dbReference type="InterPro" id="IPR036396">
    <property type="entry name" value="Cyt_P450_sf"/>
</dbReference>
<feature type="binding site" description="axial binding residue" evidence="7">
    <location>
        <position position="100"/>
    </location>
    <ligand>
        <name>heme</name>
        <dbReference type="ChEBI" id="CHEBI:30413"/>
    </ligand>
    <ligandPart>
        <name>Fe</name>
        <dbReference type="ChEBI" id="CHEBI:18248"/>
    </ligandPart>
</feature>
<dbReference type="GO" id="GO:0016705">
    <property type="term" value="F:oxidoreductase activity, acting on paired donors, with incorporation or reduction of molecular oxygen"/>
    <property type="evidence" value="ECO:0007669"/>
    <property type="project" value="InterPro"/>
</dbReference>
<dbReference type="GO" id="GO:0020037">
    <property type="term" value="F:heme binding"/>
    <property type="evidence" value="ECO:0007669"/>
    <property type="project" value="InterPro"/>
</dbReference>
<dbReference type="EMBL" id="CM000606">
    <property type="protein sequence ID" value="EEC50858.1"/>
    <property type="molecule type" value="Genomic_DNA"/>
</dbReference>
<dbReference type="KEGG" id="pti:PHATRDRAFT_6940"/>
<keyword evidence="5 7" id="KW-0408">Iron</keyword>
<feature type="non-terminal residue" evidence="8">
    <location>
        <position position="129"/>
    </location>
</feature>
<name>B7FSU8_PHATC</name>
<proteinExistence type="inferred from homology"/>
<dbReference type="InParanoid" id="B7FSU8"/>
<reference evidence="8 9" key="1">
    <citation type="journal article" date="2008" name="Nature">
        <title>The Phaeodactylum genome reveals the evolutionary history of diatom genomes.</title>
        <authorList>
            <person name="Bowler C."/>
            <person name="Allen A.E."/>
            <person name="Badger J.H."/>
            <person name="Grimwood J."/>
            <person name="Jabbari K."/>
            <person name="Kuo A."/>
            <person name="Maheswari U."/>
            <person name="Martens C."/>
            <person name="Maumus F."/>
            <person name="Otillar R.P."/>
            <person name="Rayko E."/>
            <person name="Salamov A."/>
            <person name="Vandepoele K."/>
            <person name="Beszteri B."/>
            <person name="Gruber A."/>
            <person name="Heijde M."/>
            <person name="Katinka M."/>
            <person name="Mock T."/>
            <person name="Valentin K."/>
            <person name="Verret F."/>
            <person name="Berges J.A."/>
            <person name="Brownlee C."/>
            <person name="Cadoret J.P."/>
            <person name="Chiovitti A."/>
            <person name="Choi C.J."/>
            <person name="Coesel S."/>
            <person name="De Martino A."/>
            <person name="Detter J.C."/>
            <person name="Durkin C."/>
            <person name="Falciatore A."/>
            <person name="Fournet J."/>
            <person name="Haruta M."/>
            <person name="Huysman M.J."/>
            <person name="Jenkins B.D."/>
            <person name="Jiroutova K."/>
            <person name="Jorgensen R.E."/>
            <person name="Joubert Y."/>
            <person name="Kaplan A."/>
            <person name="Kroger N."/>
            <person name="Kroth P.G."/>
            <person name="La Roche J."/>
            <person name="Lindquist E."/>
            <person name="Lommer M."/>
            <person name="Martin-Jezequel V."/>
            <person name="Lopez P.J."/>
            <person name="Lucas S."/>
            <person name="Mangogna M."/>
            <person name="McGinnis K."/>
            <person name="Medlin L.K."/>
            <person name="Montsant A."/>
            <person name="Oudot-Le Secq M.P."/>
            <person name="Napoli C."/>
            <person name="Obornik M."/>
            <person name="Parker M.S."/>
            <person name="Petit J.L."/>
            <person name="Porcel B.M."/>
            <person name="Poulsen N."/>
            <person name="Robison M."/>
            <person name="Rychlewski L."/>
            <person name="Rynearson T.A."/>
            <person name="Schmutz J."/>
            <person name="Shapiro H."/>
            <person name="Siaut M."/>
            <person name="Stanley M."/>
            <person name="Sussman M.R."/>
            <person name="Taylor A.R."/>
            <person name="Vardi A."/>
            <person name="von Dassow P."/>
            <person name="Vyverman W."/>
            <person name="Willis A."/>
            <person name="Wyrwicz L.S."/>
            <person name="Rokhsar D.S."/>
            <person name="Weissenbach J."/>
            <person name="Armbrust E.V."/>
            <person name="Green B.R."/>
            <person name="Van de Peer Y."/>
            <person name="Grigoriev I.V."/>
        </authorList>
    </citation>
    <scope>NUCLEOTIDE SEQUENCE [LARGE SCALE GENOMIC DNA]</scope>
    <source>
        <strain evidence="8 9">CCAP 1055/1</strain>
    </source>
</reference>
<keyword evidence="9" id="KW-1185">Reference proteome</keyword>
<dbReference type="PRINTS" id="PR00465">
    <property type="entry name" value="EP450IV"/>
</dbReference>
<dbReference type="RefSeq" id="XP_002178044.1">
    <property type="nucleotide sequence ID" value="XM_002178008.1"/>
</dbReference>
<dbReference type="GO" id="GO:0005506">
    <property type="term" value="F:iron ion binding"/>
    <property type="evidence" value="ECO:0007669"/>
    <property type="project" value="InterPro"/>
</dbReference>
<evidence type="ECO:0000256" key="5">
    <source>
        <dbReference type="ARBA" id="ARBA00023004"/>
    </source>
</evidence>
<keyword evidence="4" id="KW-0560">Oxidoreductase</keyword>
<evidence type="ECO:0000313" key="8">
    <source>
        <dbReference type="EMBL" id="EEC50858.1"/>
    </source>
</evidence>
<dbReference type="GO" id="GO:0004497">
    <property type="term" value="F:monooxygenase activity"/>
    <property type="evidence" value="ECO:0007669"/>
    <property type="project" value="UniProtKB-KW"/>
</dbReference>
<dbReference type="SUPFAM" id="SSF48264">
    <property type="entry name" value="Cytochrome P450"/>
    <property type="match status" value="1"/>
</dbReference>
<accession>B7FSU8</accession>
<reference evidence="9" key="2">
    <citation type="submission" date="2008-08" db="EMBL/GenBank/DDBJ databases">
        <authorList>
            <consortium name="Diatom Consortium"/>
            <person name="Grigoriev I."/>
            <person name="Grimwood J."/>
            <person name="Kuo A."/>
            <person name="Otillar R.P."/>
            <person name="Salamov A."/>
            <person name="Detter J.C."/>
            <person name="Lindquist E."/>
            <person name="Shapiro H."/>
            <person name="Lucas S."/>
            <person name="Glavina del Rio T."/>
            <person name="Pitluck S."/>
            <person name="Rokhsar D."/>
            <person name="Bowler C."/>
        </authorList>
    </citation>
    <scope>GENOME REANNOTATION</scope>
    <source>
        <strain evidence="9">CCAP 1055/1</strain>
    </source>
</reference>
<evidence type="ECO:0000256" key="3">
    <source>
        <dbReference type="ARBA" id="ARBA00022723"/>
    </source>
</evidence>
<protein>
    <recommendedName>
        <fullName evidence="10">Cytochrome P450</fullName>
    </recommendedName>
</protein>
<comment type="similarity">
    <text evidence="1">Belongs to the cytochrome P450 family.</text>
</comment>
<dbReference type="AlphaFoldDB" id="B7FSU8"/>
<dbReference type="OrthoDB" id="6480556at2759"/>
<gene>
    <name evidence="8" type="ORF">PHATRDRAFT_6940</name>
</gene>
<evidence type="ECO:0000256" key="4">
    <source>
        <dbReference type="ARBA" id="ARBA00023002"/>
    </source>
</evidence>
<keyword evidence="3 7" id="KW-0479">Metal-binding</keyword>